<sequence>MLQNLPLEIIRRIFDSLFFSDLIQCQLVSQKWSQPAQAVIYKSIRCYNEENLRLLLRTLVSSSSINSLVRKLQISSNTSLSFEECKQLVLHTPNLRFFCHYKLGDVHYEMILWLINQGCWRNLEVLRYPDLIDRMCRYSRTAINYDTYYYYAACSALKDRLKAIDFNHIAFSQLYEEMHFFRFPDFVTRQTRFPKVETVFYGPNTLTDFRSLEDTLQLFPTMNKLTMDLISLEILTSDLETIEPNTNVTRLEIGVKRTSDNVFRYIFKKFPSVKHLKLKLRYYVSDLVTLVRNLPLELINQLATYAAQADTLEIEVNDIHNIMDLFDAFKIPSFKKGDMTISLLRSGFGRSSAMPSLKIEFQKKNYSYLCLFLEKGQYLTGFGKRNSAFLSALDELRYIGYNAPSDRTMELCKEILKYCKKMRSFTLEECDFDELVLETPNRSCTEIQMCNSNYTKNTLKTLSKSFPRLSDLIMAGSTMESEEGTYDIVMPDAKLDLLDYTLMYDDTDAFLHLRRGSCNNTYFHVMNAQVQKITQEEFERQTLGPETVKLYVACQSLANLMMLLGDISCKYKFS</sequence>
<feature type="domain" description="F-box" evidence="1">
    <location>
        <begin position="1"/>
        <end position="44"/>
    </location>
</feature>
<dbReference type="InParanoid" id="A0A1C7NLR1"/>
<accession>A0A1C7NLR1</accession>
<proteinExistence type="predicted"/>
<reference evidence="2 3" key="1">
    <citation type="submission" date="2016-03" db="EMBL/GenBank/DDBJ databases">
        <title>Choanephora cucurbitarum.</title>
        <authorList>
            <person name="Min B."/>
            <person name="Park H."/>
            <person name="Park J.-H."/>
            <person name="Shin H.-D."/>
            <person name="Choi I.-G."/>
        </authorList>
    </citation>
    <scope>NUCLEOTIDE SEQUENCE [LARGE SCALE GENOMIC DNA]</scope>
    <source>
        <strain evidence="2 3">KUS-F28377</strain>
    </source>
</reference>
<dbReference type="Gene3D" id="3.80.10.10">
    <property type="entry name" value="Ribonuclease Inhibitor"/>
    <property type="match status" value="1"/>
</dbReference>
<keyword evidence="3" id="KW-1185">Reference proteome</keyword>
<dbReference type="EMBL" id="LUGH01000064">
    <property type="protein sequence ID" value="OBZ90083.1"/>
    <property type="molecule type" value="Genomic_DNA"/>
</dbReference>
<evidence type="ECO:0000313" key="2">
    <source>
        <dbReference type="EMBL" id="OBZ90083.1"/>
    </source>
</evidence>
<dbReference type="Proteomes" id="UP000093000">
    <property type="component" value="Unassembled WGS sequence"/>
</dbReference>
<organism evidence="2 3">
    <name type="scientific">Choanephora cucurbitarum</name>
    <dbReference type="NCBI Taxonomy" id="101091"/>
    <lineage>
        <taxon>Eukaryota</taxon>
        <taxon>Fungi</taxon>
        <taxon>Fungi incertae sedis</taxon>
        <taxon>Mucoromycota</taxon>
        <taxon>Mucoromycotina</taxon>
        <taxon>Mucoromycetes</taxon>
        <taxon>Mucorales</taxon>
        <taxon>Mucorineae</taxon>
        <taxon>Choanephoraceae</taxon>
        <taxon>Choanephoroideae</taxon>
        <taxon>Choanephora</taxon>
    </lineage>
</organism>
<dbReference type="SUPFAM" id="SSF81383">
    <property type="entry name" value="F-box domain"/>
    <property type="match status" value="1"/>
</dbReference>
<dbReference type="InterPro" id="IPR001810">
    <property type="entry name" value="F-box_dom"/>
</dbReference>
<dbReference type="AlphaFoldDB" id="A0A1C7NLR1"/>
<name>A0A1C7NLR1_9FUNG</name>
<dbReference type="PROSITE" id="PS50181">
    <property type="entry name" value="FBOX"/>
    <property type="match status" value="1"/>
</dbReference>
<evidence type="ECO:0000313" key="3">
    <source>
        <dbReference type="Proteomes" id="UP000093000"/>
    </source>
</evidence>
<dbReference type="InterPro" id="IPR032675">
    <property type="entry name" value="LRR_dom_sf"/>
</dbReference>
<evidence type="ECO:0000259" key="1">
    <source>
        <dbReference type="PROSITE" id="PS50181"/>
    </source>
</evidence>
<gene>
    <name evidence="2" type="ORF">A0J61_01850</name>
</gene>
<dbReference type="Pfam" id="PF12937">
    <property type="entry name" value="F-box-like"/>
    <property type="match status" value="1"/>
</dbReference>
<dbReference type="InterPro" id="IPR036047">
    <property type="entry name" value="F-box-like_dom_sf"/>
</dbReference>
<dbReference type="OrthoDB" id="2210916at2759"/>
<protein>
    <recommendedName>
        <fullName evidence="1">F-box domain-containing protein</fullName>
    </recommendedName>
</protein>
<comment type="caution">
    <text evidence="2">The sequence shown here is derived from an EMBL/GenBank/DDBJ whole genome shotgun (WGS) entry which is preliminary data.</text>
</comment>